<dbReference type="InterPro" id="IPR010559">
    <property type="entry name" value="Sig_transdc_His_kin_internal"/>
</dbReference>
<evidence type="ECO:0000313" key="4">
    <source>
        <dbReference type="Proteomes" id="UP000061569"/>
    </source>
</evidence>
<dbReference type="PATRIC" id="fig|69.6.peg.635"/>
<dbReference type="PROSITE" id="PS50109">
    <property type="entry name" value="HIS_KIN"/>
    <property type="match status" value="1"/>
</dbReference>
<feature type="transmembrane region" description="Helical" evidence="1">
    <location>
        <begin position="165"/>
        <end position="192"/>
    </location>
</feature>
<dbReference type="InterPro" id="IPR003594">
    <property type="entry name" value="HATPase_dom"/>
</dbReference>
<evidence type="ECO:0000259" key="2">
    <source>
        <dbReference type="PROSITE" id="PS50109"/>
    </source>
</evidence>
<dbReference type="GO" id="GO:0016020">
    <property type="term" value="C:membrane"/>
    <property type="evidence" value="ECO:0007669"/>
    <property type="project" value="InterPro"/>
</dbReference>
<dbReference type="InterPro" id="IPR005467">
    <property type="entry name" value="His_kinase_dom"/>
</dbReference>
<dbReference type="EMBL" id="CP013140">
    <property type="protein sequence ID" value="ALN56004.1"/>
    <property type="molecule type" value="Genomic_DNA"/>
</dbReference>
<dbReference type="InterPro" id="IPR050640">
    <property type="entry name" value="Bact_2-comp_sensor_kinase"/>
</dbReference>
<keyword evidence="1" id="KW-1133">Transmembrane helix</keyword>
<gene>
    <name evidence="3" type="ORF">GLE_0646</name>
</gene>
<dbReference type="Pfam" id="PF02518">
    <property type="entry name" value="HATPase_c"/>
    <property type="match status" value="1"/>
</dbReference>
<dbReference type="InterPro" id="IPR036890">
    <property type="entry name" value="HATPase_C_sf"/>
</dbReference>
<dbReference type="Pfam" id="PF06580">
    <property type="entry name" value="His_kinase"/>
    <property type="match status" value="1"/>
</dbReference>
<proteinExistence type="predicted"/>
<dbReference type="SMART" id="SM00387">
    <property type="entry name" value="HATPase_c"/>
    <property type="match status" value="1"/>
</dbReference>
<keyword evidence="1" id="KW-0812">Transmembrane</keyword>
<dbReference type="SUPFAM" id="SSF55874">
    <property type="entry name" value="ATPase domain of HSP90 chaperone/DNA topoisomerase II/histidine kinase"/>
    <property type="match status" value="1"/>
</dbReference>
<organism evidence="3 4">
    <name type="scientific">Lysobacter enzymogenes</name>
    <dbReference type="NCBI Taxonomy" id="69"/>
    <lineage>
        <taxon>Bacteria</taxon>
        <taxon>Pseudomonadati</taxon>
        <taxon>Pseudomonadota</taxon>
        <taxon>Gammaproteobacteria</taxon>
        <taxon>Lysobacterales</taxon>
        <taxon>Lysobacteraceae</taxon>
        <taxon>Lysobacter</taxon>
    </lineage>
</organism>
<feature type="transmembrane region" description="Helical" evidence="1">
    <location>
        <begin position="85"/>
        <end position="104"/>
    </location>
</feature>
<name>A0A0S2DBU1_LYSEN</name>
<evidence type="ECO:0000313" key="3">
    <source>
        <dbReference type="EMBL" id="ALN56004.1"/>
    </source>
</evidence>
<protein>
    <submittedName>
        <fullName evidence="3">Histidine kinase</fullName>
    </submittedName>
</protein>
<dbReference type="PANTHER" id="PTHR34220">
    <property type="entry name" value="SENSOR HISTIDINE KINASE YPDA"/>
    <property type="match status" value="1"/>
</dbReference>
<dbReference type="PANTHER" id="PTHR34220:SF9">
    <property type="entry name" value="SIGNAL TRANSDUCTION HISTIDINE KINASE INTERNAL REGION DOMAIN-CONTAINING PROTEIN"/>
    <property type="match status" value="1"/>
</dbReference>
<keyword evidence="3" id="KW-0418">Kinase</keyword>
<dbReference type="Proteomes" id="UP000061569">
    <property type="component" value="Chromosome"/>
</dbReference>
<keyword evidence="3" id="KW-0808">Transferase</keyword>
<feature type="transmembrane region" description="Helical" evidence="1">
    <location>
        <begin position="116"/>
        <end position="136"/>
    </location>
</feature>
<dbReference type="STRING" id="69.GLE_0646"/>
<feature type="transmembrane region" description="Helical" evidence="1">
    <location>
        <begin position="52"/>
        <end position="73"/>
    </location>
</feature>
<evidence type="ECO:0000256" key="1">
    <source>
        <dbReference type="SAM" id="Phobius"/>
    </source>
</evidence>
<dbReference type="GO" id="GO:0000155">
    <property type="term" value="F:phosphorelay sensor kinase activity"/>
    <property type="evidence" value="ECO:0007669"/>
    <property type="project" value="InterPro"/>
</dbReference>
<dbReference type="Gene3D" id="3.30.565.10">
    <property type="entry name" value="Histidine kinase-like ATPase, C-terminal domain"/>
    <property type="match status" value="1"/>
</dbReference>
<reference evidence="3 4" key="1">
    <citation type="submission" date="2015-11" db="EMBL/GenBank/DDBJ databases">
        <title>Genome sequences of Lysobacter enzymogenes strain C3 and Lysobacter antibioticus ATCC 29479.</title>
        <authorList>
            <person name="Kobayashi D.Y."/>
        </authorList>
    </citation>
    <scope>NUCLEOTIDE SEQUENCE [LARGE SCALE GENOMIC DNA]</scope>
    <source>
        <strain evidence="3 4">C3</strain>
    </source>
</reference>
<feature type="domain" description="Histidine kinase" evidence="2">
    <location>
        <begin position="321"/>
        <end position="412"/>
    </location>
</feature>
<dbReference type="OrthoDB" id="2514702at2"/>
<dbReference type="AlphaFoldDB" id="A0A0S2DBU1"/>
<sequence length="414" mass="44787">MPRAADAAPPSPAGPALDRALPADVQIGGHQVWDRYKRYPVFSRPWLRGRSAMFALVATLFAAATAVGVYVMSRSWASALASAPLQFAFWMVVTSAGPALAVAARHRGWPPRRERAAIFAAIALGVVLAFLADAAASKWTVELMGERARQTAAQASAPPPPAWRWLLAALSLALEGLLYALLGGALALYAYLSEASRWQASLERRRYLALDESNRRTELQLGVLQAQVEPHFLFNTLASVRALVRPDPQRAEATLDALVGYLRATIPKLREGEARLDAELGQQLDICASYLEVMRLRTDGRLSHAVQAPAAVRLLPCPPLLLIPLVENAVKHGIEPRSGPGRIELRARRDGDWLELEVADDGVGLRTGVGGGVGLANVRAQLAARFGERATLQLCSRREGGTLARVRLPLERPA</sequence>
<dbReference type="KEGG" id="lez:GLE_0646"/>
<keyword evidence="1" id="KW-0472">Membrane</keyword>
<accession>A0A0S2DBU1</accession>